<proteinExistence type="predicted"/>
<dbReference type="AlphaFoldDB" id="A0A8J3BVA7"/>
<sequence>MSLSNGRLGLEDPVRAPATRAVPLPRAAAPPRGDADLPRYLRELTHLADRDGLEAAHAGCAVAMAEARRCADPSALAAAHSLRASVARRRGDLRAAGHDATTAADLLDAAGAGDREDAAMLLLARRLAVLLDIGDVATAETLIDRSGGAPDDSPSALTLRYARGLLHAAAGRPGEGVSELFACGERLGARGTDHPLVLPWRSAAARILAGIGAAEAASRLVDEEIALIRRGGTRSALGRALRIRAMVRTGSDALTLLDESVRLLAATPRRFEYAQVLVDQAVLLTAARRRPQARRQLREGLALARRCGSPALEERARTAYAAAGGKPRPA</sequence>
<reference evidence="2" key="1">
    <citation type="journal article" date="2014" name="Int. J. Syst. Evol. Microbiol.">
        <title>Complete genome sequence of Corynebacterium casei LMG S-19264T (=DSM 44701T), isolated from a smear-ripened cheese.</title>
        <authorList>
            <consortium name="US DOE Joint Genome Institute (JGI-PGF)"/>
            <person name="Walter F."/>
            <person name="Albersmeier A."/>
            <person name="Kalinowski J."/>
            <person name="Ruckert C."/>
        </authorList>
    </citation>
    <scope>NUCLEOTIDE SEQUENCE</scope>
    <source>
        <strain evidence="2">CGMCC 4.7299</strain>
    </source>
</reference>
<dbReference type="EMBL" id="BMMX01000003">
    <property type="protein sequence ID" value="GGK80736.1"/>
    <property type="molecule type" value="Genomic_DNA"/>
</dbReference>
<evidence type="ECO:0000313" key="3">
    <source>
        <dbReference type="Proteomes" id="UP000656042"/>
    </source>
</evidence>
<dbReference type="RefSeq" id="WP_189078196.1">
    <property type="nucleotide sequence ID" value="NZ_BMMX01000003.1"/>
</dbReference>
<gene>
    <name evidence="2" type="ORF">GCM10012284_13340</name>
</gene>
<evidence type="ECO:0000256" key="1">
    <source>
        <dbReference type="SAM" id="MobiDB-lite"/>
    </source>
</evidence>
<dbReference type="Proteomes" id="UP000656042">
    <property type="component" value="Unassembled WGS sequence"/>
</dbReference>
<organism evidence="2 3">
    <name type="scientific">Mangrovihabitans endophyticus</name>
    <dbReference type="NCBI Taxonomy" id="1751298"/>
    <lineage>
        <taxon>Bacteria</taxon>
        <taxon>Bacillati</taxon>
        <taxon>Actinomycetota</taxon>
        <taxon>Actinomycetes</taxon>
        <taxon>Micromonosporales</taxon>
        <taxon>Micromonosporaceae</taxon>
        <taxon>Mangrovihabitans</taxon>
    </lineage>
</organism>
<feature type="compositionally biased region" description="Low complexity" evidence="1">
    <location>
        <begin position="15"/>
        <end position="32"/>
    </location>
</feature>
<feature type="region of interest" description="Disordered" evidence="1">
    <location>
        <begin position="1"/>
        <end position="36"/>
    </location>
</feature>
<reference evidence="2" key="2">
    <citation type="submission" date="2020-09" db="EMBL/GenBank/DDBJ databases">
        <authorList>
            <person name="Sun Q."/>
            <person name="Zhou Y."/>
        </authorList>
    </citation>
    <scope>NUCLEOTIDE SEQUENCE</scope>
    <source>
        <strain evidence="2">CGMCC 4.7299</strain>
    </source>
</reference>
<comment type="caution">
    <text evidence="2">The sequence shown here is derived from an EMBL/GenBank/DDBJ whole genome shotgun (WGS) entry which is preliminary data.</text>
</comment>
<evidence type="ECO:0008006" key="4">
    <source>
        <dbReference type="Google" id="ProtNLM"/>
    </source>
</evidence>
<keyword evidence="3" id="KW-1185">Reference proteome</keyword>
<protein>
    <recommendedName>
        <fullName evidence="4">Tetratricopeptide repeat-containing protein</fullName>
    </recommendedName>
</protein>
<accession>A0A8J3BVA7</accession>
<name>A0A8J3BVA7_9ACTN</name>
<evidence type="ECO:0000313" key="2">
    <source>
        <dbReference type="EMBL" id="GGK80736.1"/>
    </source>
</evidence>